<feature type="binding site" evidence="6">
    <location>
        <position position="215"/>
    </location>
    <ligand>
        <name>substrate</name>
    </ligand>
</feature>
<dbReference type="PANTHER" id="PTHR12544:SF29">
    <property type="entry name" value="GLUTAMINASE"/>
    <property type="match status" value="1"/>
</dbReference>
<evidence type="ECO:0000313" key="7">
    <source>
        <dbReference type="EMBL" id="ADM09464.1"/>
    </source>
</evidence>
<dbReference type="OrthoDB" id="9788822at2"/>
<dbReference type="FunFam" id="3.40.710.10:FF:000005">
    <property type="entry name" value="Glutaminase"/>
    <property type="match status" value="1"/>
</dbReference>
<dbReference type="InterPro" id="IPR015868">
    <property type="entry name" value="Glutaminase"/>
</dbReference>
<organism evidence="7 8">
    <name type="scientific">Parvularcula bermudensis (strain ATCC BAA-594 / HTCC2503 / KCTC 12087)</name>
    <dbReference type="NCBI Taxonomy" id="314260"/>
    <lineage>
        <taxon>Bacteria</taxon>
        <taxon>Pseudomonadati</taxon>
        <taxon>Pseudomonadota</taxon>
        <taxon>Alphaproteobacteria</taxon>
        <taxon>Parvularculales</taxon>
        <taxon>Parvularculaceae</taxon>
        <taxon>Parvularcula</taxon>
    </lineage>
</organism>
<evidence type="ECO:0000256" key="1">
    <source>
        <dbReference type="ARBA" id="ARBA00011076"/>
    </source>
</evidence>
<dbReference type="SUPFAM" id="SSF56601">
    <property type="entry name" value="beta-lactamase/transpeptidase-like"/>
    <property type="match status" value="1"/>
</dbReference>
<dbReference type="NCBIfam" id="NF002133">
    <property type="entry name" value="PRK00971.1-2"/>
    <property type="match status" value="1"/>
</dbReference>
<dbReference type="NCBIfam" id="TIGR03814">
    <property type="entry name" value="Gln_ase"/>
    <property type="match status" value="1"/>
</dbReference>
<dbReference type="Proteomes" id="UP000001302">
    <property type="component" value="Chromosome"/>
</dbReference>
<dbReference type="EC" id="3.5.1.2" evidence="3 6"/>
<dbReference type="GO" id="GO:0004359">
    <property type="term" value="F:glutaminase activity"/>
    <property type="evidence" value="ECO:0007669"/>
    <property type="project" value="UniProtKB-UniRule"/>
</dbReference>
<comment type="catalytic activity">
    <reaction evidence="5 6">
        <text>L-glutamine + H2O = L-glutamate + NH4(+)</text>
        <dbReference type="Rhea" id="RHEA:15889"/>
        <dbReference type="ChEBI" id="CHEBI:15377"/>
        <dbReference type="ChEBI" id="CHEBI:28938"/>
        <dbReference type="ChEBI" id="CHEBI:29985"/>
        <dbReference type="ChEBI" id="CHEBI:58359"/>
        <dbReference type="EC" id="3.5.1.2"/>
    </reaction>
</comment>
<sequence>MTGPAEPRGHPTPAAQTNRLSSFGHIDWQQTLDDICTDILPHLGKGQVADYIPALASANPKAFGIAFSTIEGTTYTAGDWNTAFSIQSISKVFMLSVALAEEGEKLWRRVGREPSGSSFNSIVQLEREHGRPRNPFINAGALVVTDTVISHCGDEAGIDRLLAFLRESSGDQAIVVDEKIARSEAAYGDRNRALAYFMKSFGILREDVPITLETYFRQCAIEMSVANLSKAGLYLAAEGLCPISNRAVANDAHTNRVNAIMMLCGHYDRSGDFAYRVGLAGKSGVGGGIIAIIPGVGCVAVWSPPLNDAGNSYAGTLALEWFSHRTGVNLF</sequence>
<reference evidence="7 8" key="2">
    <citation type="journal article" date="2011" name="J. Bacteriol.">
        <title>Complete genome sequence of strain HTCC2503T of Parvularcula bermudensis, the type species of the order "Parvularculales" in the class Alphaproteobacteria.</title>
        <authorList>
            <person name="Oh H.M."/>
            <person name="Kang I."/>
            <person name="Vergin K.L."/>
            <person name="Kang D."/>
            <person name="Rhee K.H."/>
            <person name="Giovannoni S.J."/>
            <person name="Cho J.C."/>
        </authorList>
    </citation>
    <scope>NUCLEOTIDE SEQUENCE [LARGE SCALE GENOMIC DNA]</scope>
    <source>
        <strain evidence="8">ATCC BAA-594 / HTCC2503 / KCTC 12087</strain>
    </source>
</reference>
<evidence type="ECO:0000256" key="3">
    <source>
        <dbReference type="ARBA" id="ARBA00012918"/>
    </source>
</evidence>
<protein>
    <recommendedName>
        <fullName evidence="3 6">Glutaminase</fullName>
        <ecNumber evidence="3 6">3.5.1.2</ecNumber>
    </recommendedName>
</protein>
<keyword evidence="4 6" id="KW-0378">Hydrolase</keyword>
<name>E0TE89_PARBH</name>
<feature type="binding site" evidence="6">
    <location>
        <position position="138"/>
    </location>
    <ligand>
        <name>substrate</name>
    </ligand>
</feature>
<feature type="binding site" evidence="6">
    <location>
        <position position="184"/>
    </location>
    <ligand>
        <name>substrate</name>
    </ligand>
</feature>
<dbReference type="InterPro" id="IPR012338">
    <property type="entry name" value="Beta-lactam/transpept-like"/>
</dbReference>
<dbReference type="HAMAP" id="MF_00313">
    <property type="entry name" value="Glutaminase"/>
    <property type="match status" value="1"/>
</dbReference>
<dbReference type="HOGENOM" id="CLU_027932_1_1_5"/>
<feature type="binding site" evidence="6">
    <location>
        <position position="267"/>
    </location>
    <ligand>
        <name>substrate</name>
    </ligand>
</feature>
<dbReference type="GO" id="GO:0006537">
    <property type="term" value="P:glutamate biosynthetic process"/>
    <property type="evidence" value="ECO:0007669"/>
    <property type="project" value="TreeGrafter"/>
</dbReference>
<evidence type="ECO:0000256" key="6">
    <source>
        <dbReference type="HAMAP-Rule" id="MF_00313"/>
    </source>
</evidence>
<dbReference type="RefSeq" id="WP_013300438.1">
    <property type="nucleotide sequence ID" value="NC_014414.1"/>
</dbReference>
<proteinExistence type="inferred from homology"/>
<comment type="similarity">
    <text evidence="1 6">Belongs to the glutaminase family.</text>
</comment>
<feature type="binding site" evidence="6">
    <location>
        <position position="88"/>
    </location>
    <ligand>
        <name>substrate</name>
    </ligand>
</feature>
<dbReference type="STRING" id="314260.PB2503_06992"/>
<evidence type="ECO:0000256" key="2">
    <source>
        <dbReference type="ARBA" id="ARBA00011881"/>
    </source>
</evidence>
<feature type="binding site" evidence="6">
    <location>
        <position position="285"/>
    </location>
    <ligand>
        <name>substrate</name>
    </ligand>
</feature>
<evidence type="ECO:0000256" key="5">
    <source>
        <dbReference type="ARBA" id="ARBA00049534"/>
    </source>
</evidence>
<dbReference type="PANTHER" id="PTHR12544">
    <property type="entry name" value="GLUTAMINASE"/>
    <property type="match status" value="1"/>
</dbReference>
<dbReference type="Pfam" id="PF04960">
    <property type="entry name" value="Glutaminase"/>
    <property type="match status" value="1"/>
</dbReference>
<feature type="binding site" evidence="6">
    <location>
        <position position="191"/>
    </location>
    <ligand>
        <name>substrate</name>
    </ligand>
</feature>
<dbReference type="AlphaFoldDB" id="E0TE89"/>
<dbReference type="KEGG" id="pbr:PB2503_06992"/>
<keyword evidence="6" id="KW-0007">Acetylation</keyword>
<dbReference type="EMBL" id="CP002156">
    <property type="protein sequence ID" value="ADM09464.1"/>
    <property type="molecule type" value="Genomic_DNA"/>
</dbReference>
<gene>
    <name evidence="6" type="primary">glsA</name>
    <name evidence="7" type="ordered locus">PB2503_06992</name>
</gene>
<accession>E0TE89</accession>
<comment type="subunit">
    <text evidence="2 6">Homotetramer.</text>
</comment>
<dbReference type="Gene3D" id="3.40.710.10">
    <property type="entry name" value="DD-peptidase/beta-lactamase superfamily"/>
    <property type="match status" value="1"/>
</dbReference>
<reference evidence="8" key="1">
    <citation type="submission" date="2010-08" db="EMBL/GenBank/DDBJ databases">
        <title>Genome sequence of Parvularcula bermudensis HTCC2503.</title>
        <authorList>
            <person name="Kang D.-M."/>
            <person name="Oh H.-M."/>
            <person name="Cho J.-C."/>
        </authorList>
    </citation>
    <scope>NUCLEOTIDE SEQUENCE [LARGE SCALE GENOMIC DNA]</scope>
    <source>
        <strain evidence="8">ATCC BAA-594 / HTCC2503 / KCTC 12087</strain>
    </source>
</reference>
<dbReference type="GO" id="GO:0006543">
    <property type="term" value="P:L-glutamine catabolic process"/>
    <property type="evidence" value="ECO:0007669"/>
    <property type="project" value="TreeGrafter"/>
</dbReference>
<evidence type="ECO:0000256" key="4">
    <source>
        <dbReference type="ARBA" id="ARBA00022801"/>
    </source>
</evidence>
<evidence type="ECO:0000313" key="8">
    <source>
        <dbReference type="Proteomes" id="UP000001302"/>
    </source>
</evidence>
<keyword evidence="8" id="KW-1185">Reference proteome</keyword>
<dbReference type="eggNOG" id="COG2066">
    <property type="taxonomic scope" value="Bacteria"/>
</dbReference>